<dbReference type="Proteomes" id="UP001523216">
    <property type="component" value="Unassembled WGS sequence"/>
</dbReference>
<dbReference type="RefSeq" id="WP_251798279.1">
    <property type="nucleotide sequence ID" value="NZ_JAMQOL010000015.1"/>
</dbReference>
<keyword evidence="1" id="KW-0472">Membrane</keyword>
<feature type="transmembrane region" description="Helical" evidence="1">
    <location>
        <begin position="73"/>
        <end position="93"/>
    </location>
</feature>
<gene>
    <name evidence="2" type="ORF">LXN57_12800</name>
</gene>
<protein>
    <recommendedName>
        <fullName evidence="4">DoxX family membrane protein</fullName>
    </recommendedName>
</protein>
<evidence type="ECO:0000313" key="3">
    <source>
        <dbReference type="Proteomes" id="UP001523216"/>
    </source>
</evidence>
<dbReference type="PANTHER" id="PTHR36974:SF1">
    <property type="entry name" value="DOXX FAMILY MEMBRANE PROTEIN"/>
    <property type="match status" value="1"/>
</dbReference>
<proteinExistence type="predicted"/>
<comment type="caution">
    <text evidence="2">The sequence shown here is derived from an EMBL/GenBank/DDBJ whole genome shotgun (WGS) entry which is preliminary data.</text>
</comment>
<accession>A0ABT0XXD3</accession>
<dbReference type="EMBL" id="JAMQOL010000015">
    <property type="protein sequence ID" value="MCM4078445.1"/>
    <property type="molecule type" value="Genomic_DNA"/>
</dbReference>
<organism evidence="2 3">
    <name type="scientific">Paractinoplanes hotanensis</name>
    <dbReference type="NCBI Taxonomy" id="2906497"/>
    <lineage>
        <taxon>Bacteria</taxon>
        <taxon>Bacillati</taxon>
        <taxon>Actinomycetota</taxon>
        <taxon>Actinomycetes</taxon>
        <taxon>Micromonosporales</taxon>
        <taxon>Micromonosporaceae</taxon>
        <taxon>Paractinoplanes</taxon>
    </lineage>
</organism>
<evidence type="ECO:0000256" key="1">
    <source>
        <dbReference type="SAM" id="Phobius"/>
    </source>
</evidence>
<sequence>MRRAVGVTGQIMLGALLLFTGVAHLTFAREEFRAQVPSWVPVDENLVVVGSGVVELCLAVALLVTWRQPARGVVGAVTAAFFVAVLPGNVAQFTEHRDGFGLDTDAARAIRLLFQPLLVLWALAATSAVPALRSLRRRRRASLPPQLRNRP</sequence>
<keyword evidence="3" id="KW-1185">Reference proteome</keyword>
<dbReference type="PANTHER" id="PTHR36974">
    <property type="entry name" value="MEMBRANE PROTEIN-RELATED"/>
    <property type="match status" value="1"/>
</dbReference>
<keyword evidence="1" id="KW-1133">Transmembrane helix</keyword>
<feature type="transmembrane region" description="Helical" evidence="1">
    <location>
        <begin position="113"/>
        <end position="132"/>
    </location>
</feature>
<feature type="transmembrane region" description="Helical" evidence="1">
    <location>
        <begin position="47"/>
        <end position="66"/>
    </location>
</feature>
<evidence type="ECO:0008006" key="4">
    <source>
        <dbReference type="Google" id="ProtNLM"/>
    </source>
</evidence>
<evidence type="ECO:0000313" key="2">
    <source>
        <dbReference type="EMBL" id="MCM4078445.1"/>
    </source>
</evidence>
<reference evidence="2 3" key="1">
    <citation type="submission" date="2022-06" db="EMBL/GenBank/DDBJ databases">
        <title>Actinoplanes abujensis sp. nov., isolated from Nigerian arid soil.</title>
        <authorList>
            <person name="Ding P."/>
        </authorList>
    </citation>
    <scope>NUCLEOTIDE SEQUENCE [LARGE SCALE GENOMIC DNA]</scope>
    <source>
        <strain evidence="3">TRM88002</strain>
    </source>
</reference>
<name>A0ABT0XXD3_9ACTN</name>
<keyword evidence="1" id="KW-0812">Transmembrane</keyword>